<feature type="domain" description="HTH LytTR-type" evidence="3">
    <location>
        <begin position="138"/>
        <end position="234"/>
    </location>
</feature>
<gene>
    <name evidence="4" type="ORF">QQ020_32810</name>
</gene>
<keyword evidence="4" id="KW-0238">DNA-binding</keyword>
<keyword evidence="5" id="KW-1185">Reference proteome</keyword>
<keyword evidence="1" id="KW-0597">Phosphoprotein</keyword>
<accession>A0ABT8LGH4</accession>
<dbReference type="InterPro" id="IPR007492">
    <property type="entry name" value="LytTR_DNA-bd_dom"/>
</dbReference>
<evidence type="ECO:0000313" key="4">
    <source>
        <dbReference type="EMBL" id="MDN5216898.1"/>
    </source>
</evidence>
<dbReference type="InterPro" id="IPR001789">
    <property type="entry name" value="Sig_transdc_resp-reg_receiver"/>
</dbReference>
<dbReference type="GO" id="GO:0003677">
    <property type="term" value="F:DNA binding"/>
    <property type="evidence" value="ECO:0007669"/>
    <property type="project" value="UniProtKB-KW"/>
</dbReference>
<feature type="modified residue" description="4-aspartylphosphate" evidence="1">
    <location>
        <position position="58"/>
    </location>
</feature>
<dbReference type="SMART" id="SM00850">
    <property type="entry name" value="LytTR"/>
    <property type="match status" value="1"/>
</dbReference>
<organism evidence="4 5">
    <name type="scientific">Agaribacillus aureus</name>
    <dbReference type="NCBI Taxonomy" id="3051825"/>
    <lineage>
        <taxon>Bacteria</taxon>
        <taxon>Pseudomonadati</taxon>
        <taxon>Bacteroidota</taxon>
        <taxon>Cytophagia</taxon>
        <taxon>Cytophagales</taxon>
        <taxon>Splendidivirgaceae</taxon>
        <taxon>Agaribacillus</taxon>
    </lineage>
</organism>
<evidence type="ECO:0000259" key="2">
    <source>
        <dbReference type="PROSITE" id="PS50110"/>
    </source>
</evidence>
<dbReference type="EMBL" id="JAUJEB010000011">
    <property type="protein sequence ID" value="MDN5216898.1"/>
    <property type="molecule type" value="Genomic_DNA"/>
</dbReference>
<dbReference type="PANTHER" id="PTHR37299">
    <property type="entry name" value="TRANSCRIPTIONAL REGULATOR-RELATED"/>
    <property type="match status" value="1"/>
</dbReference>
<reference evidence="4" key="1">
    <citation type="submission" date="2023-06" db="EMBL/GenBank/DDBJ databases">
        <title>Genomic of Agaribacillus aureum.</title>
        <authorList>
            <person name="Wang G."/>
        </authorList>
    </citation>
    <scope>NUCLEOTIDE SEQUENCE</scope>
    <source>
        <strain evidence="4">BMA12</strain>
    </source>
</reference>
<evidence type="ECO:0000256" key="1">
    <source>
        <dbReference type="PROSITE-ProRule" id="PRU00169"/>
    </source>
</evidence>
<name>A0ABT8LGH4_9BACT</name>
<evidence type="ECO:0000313" key="5">
    <source>
        <dbReference type="Proteomes" id="UP001172083"/>
    </source>
</evidence>
<dbReference type="Proteomes" id="UP001172083">
    <property type="component" value="Unassembled WGS sequence"/>
</dbReference>
<dbReference type="RefSeq" id="WP_346762235.1">
    <property type="nucleotide sequence ID" value="NZ_JAUJEB010000011.1"/>
</dbReference>
<dbReference type="PROSITE" id="PS50930">
    <property type="entry name" value="HTH_LYTTR"/>
    <property type="match status" value="1"/>
</dbReference>
<dbReference type="Gene3D" id="2.40.50.1020">
    <property type="entry name" value="LytTr DNA-binding domain"/>
    <property type="match status" value="1"/>
</dbReference>
<dbReference type="PANTHER" id="PTHR37299:SF1">
    <property type="entry name" value="STAGE 0 SPORULATION PROTEIN A HOMOLOG"/>
    <property type="match status" value="1"/>
</dbReference>
<protein>
    <submittedName>
        <fullName evidence="4">LytTR family DNA-binding domain-containing protein</fullName>
    </submittedName>
</protein>
<sequence>MNEDKISCIIVDDDLVFQTIIKGFIEKTDFLKIEGIFSNAIDAAGFLASIQIDLMFLDIEMPEMTGLELLKTLDDPPQIILISNQDQYALDAFEFNVADYLLKPINSYSRFLKAVSRTKANINKKQPVDTIANRHVFLKENGKLVKIDLESVHFVQGYGDYIKFITRDGVHVVYDNLREVKEKLPRLDFMQVHRSFIVRIDKIDSLDASMLKIDNQLIPVSRSFKKEVLARIKTL</sequence>
<dbReference type="Gene3D" id="3.40.50.2300">
    <property type="match status" value="1"/>
</dbReference>
<dbReference type="Pfam" id="PF00072">
    <property type="entry name" value="Response_reg"/>
    <property type="match status" value="1"/>
</dbReference>
<comment type="caution">
    <text evidence="4">The sequence shown here is derived from an EMBL/GenBank/DDBJ whole genome shotgun (WGS) entry which is preliminary data.</text>
</comment>
<dbReference type="SUPFAM" id="SSF52172">
    <property type="entry name" value="CheY-like"/>
    <property type="match status" value="1"/>
</dbReference>
<evidence type="ECO:0000259" key="3">
    <source>
        <dbReference type="PROSITE" id="PS50930"/>
    </source>
</evidence>
<dbReference type="SMART" id="SM00448">
    <property type="entry name" value="REC"/>
    <property type="match status" value="1"/>
</dbReference>
<dbReference type="InterPro" id="IPR046947">
    <property type="entry name" value="LytR-like"/>
</dbReference>
<dbReference type="PROSITE" id="PS50110">
    <property type="entry name" value="RESPONSE_REGULATORY"/>
    <property type="match status" value="1"/>
</dbReference>
<feature type="domain" description="Response regulatory" evidence="2">
    <location>
        <begin position="7"/>
        <end position="118"/>
    </location>
</feature>
<dbReference type="Pfam" id="PF04397">
    <property type="entry name" value="LytTR"/>
    <property type="match status" value="1"/>
</dbReference>
<dbReference type="InterPro" id="IPR011006">
    <property type="entry name" value="CheY-like_superfamily"/>
</dbReference>
<proteinExistence type="predicted"/>